<feature type="transmembrane region" description="Helical" evidence="9">
    <location>
        <begin position="4013"/>
        <end position="4032"/>
    </location>
</feature>
<dbReference type="GO" id="GO:0010855">
    <property type="term" value="F:adenylate cyclase inhibitor activity"/>
    <property type="evidence" value="ECO:0007669"/>
    <property type="project" value="TreeGrafter"/>
</dbReference>
<dbReference type="Gene3D" id="1.20.1070.10">
    <property type="entry name" value="Rhodopsin 7-helix transmembrane proteins"/>
    <property type="match status" value="1"/>
</dbReference>
<dbReference type="FunFam" id="2.60.40.2030:FF:000031">
    <property type="entry name" value="Adhesion G protein-coupled receptor V1"/>
    <property type="match status" value="1"/>
</dbReference>
<dbReference type="Pfam" id="PF00002">
    <property type="entry name" value="7tm_2"/>
    <property type="match status" value="1"/>
</dbReference>
<dbReference type="Proteomes" id="UP000582182">
    <property type="component" value="Unassembled WGS sequence"/>
</dbReference>
<protein>
    <submittedName>
        <fullName evidence="12">GPR98 protein</fullName>
    </submittedName>
</protein>
<comment type="caution">
    <text evidence="12">The sequence shown here is derived from an EMBL/GenBank/DDBJ whole genome shotgun (WGS) entry which is preliminary data.</text>
</comment>
<name>A0A7L3LFI5_9CHAR</name>
<dbReference type="SUPFAM" id="SSF141072">
    <property type="entry name" value="CalX-like"/>
    <property type="match status" value="25"/>
</dbReference>
<evidence type="ECO:0000256" key="9">
    <source>
        <dbReference type="SAM" id="Phobius"/>
    </source>
</evidence>
<dbReference type="InterPro" id="IPR046338">
    <property type="entry name" value="GAIN_dom_sf"/>
</dbReference>
<evidence type="ECO:0000256" key="3">
    <source>
        <dbReference type="ARBA" id="ARBA00022729"/>
    </source>
</evidence>
<evidence type="ECO:0000256" key="6">
    <source>
        <dbReference type="ARBA" id="ARBA00022989"/>
    </source>
</evidence>
<dbReference type="GO" id="GO:0016020">
    <property type="term" value="C:membrane"/>
    <property type="evidence" value="ECO:0007669"/>
    <property type="project" value="UniProtKB-SubCell"/>
</dbReference>
<evidence type="ECO:0000256" key="5">
    <source>
        <dbReference type="ARBA" id="ARBA00022837"/>
    </source>
</evidence>
<feature type="transmembrane region" description="Helical" evidence="9">
    <location>
        <begin position="4084"/>
        <end position="4109"/>
    </location>
</feature>
<dbReference type="PANTHER" id="PTHR46682:SF1">
    <property type="entry name" value="ADHESION G-PROTEIN COUPLED RECEPTOR V1"/>
    <property type="match status" value="1"/>
</dbReference>
<accession>A0A7L3LFI5</accession>
<keyword evidence="13" id="KW-1185">Reference proteome</keyword>
<dbReference type="GO" id="GO:0005737">
    <property type="term" value="C:cytoplasm"/>
    <property type="evidence" value="ECO:0007669"/>
    <property type="project" value="TreeGrafter"/>
</dbReference>
<dbReference type="PROSITE" id="PS50221">
    <property type="entry name" value="GAIN_B"/>
    <property type="match status" value="1"/>
</dbReference>
<evidence type="ECO:0000256" key="7">
    <source>
        <dbReference type="ARBA" id="ARBA00023136"/>
    </source>
</evidence>
<gene>
    <name evidence="12" type="primary">Gpr98</name>
    <name evidence="12" type="ORF">TURVEL_R13095</name>
</gene>
<keyword evidence="2 9" id="KW-0812">Transmembrane</keyword>
<keyword evidence="7 9" id="KW-0472">Membrane</keyword>
<evidence type="ECO:0000256" key="2">
    <source>
        <dbReference type="ARBA" id="ARBA00022692"/>
    </source>
</evidence>
<dbReference type="InterPro" id="IPR000832">
    <property type="entry name" value="GPCR_2_secretin-like"/>
</dbReference>
<evidence type="ECO:0000256" key="4">
    <source>
        <dbReference type="ARBA" id="ARBA00022737"/>
    </source>
</evidence>
<evidence type="ECO:0000259" key="11">
    <source>
        <dbReference type="PROSITE" id="PS50261"/>
    </source>
</evidence>
<dbReference type="InterPro" id="IPR017981">
    <property type="entry name" value="GPCR_2-like_7TM"/>
</dbReference>
<evidence type="ECO:0000313" key="12">
    <source>
        <dbReference type="EMBL" id="NXU52786.1"/>
    </source>
</evidence>
<dbReference type="InterPro" id="IPR038081">
    <property type="entry name" value="CalX-like_sf"/>
</dbReference>
<keyword evidence="8" id="KW-1015">Disulfide bond</keyword>
<dbReference type="GO" id="GO:0007601">
    <property type="term" value="P:visual perception"/>
    <property type="evidence" value="ECO:0007669"/>
    <property type="project" value="TreeGrafter"/>
</dbReference>
<dbReference type="FunFam" id="2.60.220.50:FF:000020">
    <property type="entry name" value="Adhesion G-protein coupled receptor V1"/>
    <property type="match status" value="1"/>
</dbReference>
<dbReference type="FunFam" id="2.60.40.2030:FF:000012">
    <property type="entry name" value="Adhesion G-protein coupled receptor V1"/>
    <property type="match status" value="1"/>
</dbReference>
<dbReference type="Pfam" id="PF03160">
    <property type="entry name" value="Calx-beta"/>
    <property type="match status" value="21"/>
</dbReference>
<dbReference type="SMART" id="SM00237">
    <property type="entry name" value="Calx_beta"/>
    <property type="match status" value="13"/>
</dbReference>
<dbReference type="GO" id="GO:0007605">
    <property type="term" value="P:sensory perception of sound"/>
    <property type="evidence" value="ECO:0007669"/>
    <property type="project" value="TreeGrafter"/>
</dbReference>
<keyword evidence="4" id="KW-0677">Repeat</keyword>
<dbReference type="PANTHER" id="PTHR46682">
    <property type="entry name" value="ADHESION G-PROTEIN COUPLED RECEPTOR V1"/>
    <property type="match status" value="1"/>
</dbReference>
<dbReference type="GO" id="GO:0001965">
    <property type="term" value="F:G-protein alpha-subunit binding"/>
    <property type="evidence" value="ECO:0007669"/>
    <property type="project" value="TreeGrafter"/>
</dbReference>
<feature type="domain" description="GAIN-B" evidence="10">
    <location>
        <begin position="3817"/>
        <end position="3976"/>
    </location>
</feature>
<reference evidence="12 13" key="1">
    <citation type="submission" date="2019-09" db="EMBL/GenBank/DDBJ databases">
        <title>Bird 10,000 Genomes (B10K) Project - Family phase.</title>
        <authorList>
            <person name="Zhang G."/>
        </authorList>
    </citation>
    <scope>NUCLEOTIDE SEQUENCE [LARGE SCALE GENOMIC DNA]</scope>
    <source>
        <strain evidence="12">B10K-DU-029-46</strain>
    </source>
</reference>
<dbReference type="GO" id="GO:0007166">
    <property type="term" value="P:cell surface receptor signaling pathway"/>
    <property type="evidence" value="ECO:0007669"/>
    <property type="project" value="InterPro"/>
</dbReference>
<dbReference type="Gene3D" id="2.60.220.50">
    <property type="match status" value="1"/>
</dbReference>
<dbReference type="PROSITE" id="PS50261">
    <property type="entry name" value="G_PROTEIN_RECEP_F2_4"/>
    <property type="match status" value="1"/>
</dbReference>
<dbReference type="FunFam" id="2.60.40.2030:FF:000017">
    <property type="entry name" value="Adhesion G protein-coupled receptor V1"/>
    <property type="match status" value="3"/>
</dbReference>
<dbReference type="GO" id="GO:0071277">
    <property type="term" value="P:cellular response to calcium ion"/>
    <property type="evidence" value="ECO:0007669"/>
    <property type="project" value="TreeGrafter"/>
</dbReference>
<dbReference type="FunFam" id="2.60.40.2030:FF:000020">
    <property type="entry name" value="Adhesion G protein-coupled receptor V1"/>
    <property type="match status" value="1"/>
</dbReference>
<organism evidence="12 13">
    <name type="scientific">Turnix velox</name>
    <name type="common">Little buttonquail</name>
    <dbReference type="NCBI Taxonomy" id="2529409"/>
    <lineage>
        <taxon>Eukaryota</taxon>
        <taxon>Metazoa</taxon>
        <taxon>Chordata</taxon>
        <taxon>Craniata</taxon>
        <taxon>Vertebrata</taxon>
        <taxon>Euteleostomi</taxon>
        <taxon>Archelosauria</taxon>
        <taxon>Archosauria</taxon>
        <taxon>Dinosauria</taxon>
        <taxon>Saurischia</taxon>
        <taxon>Theropoda</taxon>
        <taxon>Coelurosauria</taxon>
        <taxon>Aves</taxon>
        <taxon>Neognathae</taxon>
        <taxon>Neoaves</taxon>
        <taxon>Charadriiformes</taxon>
        <taxon>Turnicidae</taxon>
        <taxon>Turnix</taxon>
    </lineage>
</organism>
<feature type="domain" description="G-protein coupled receptors family 2 profile 2" evidence="11">
    <location>
        <begin position="3978"/>
        <end position="4104"/>
    </location>
</feature>
<dbReference type="OrthoDB" id="2324346at2759"/>
<sequence>ASLGIASHILVTIEASDDAHGVFEFSAESLFVNGTEPEDGDSNIVLQVVRTHGALSRVTLHWTIVCDLTKDLISTDGNVTFDVGQAIANITVQVSPDEVPELDEVFSVLIINVSSGRLGNHTNATLTVLANDDPYGVFIFSEGNRPIRVEEESKNISLTVIRHGGLLGAVMVTYRTIGDDEKSPFVPPDVVRATAGKDYIPVTGYVIFAANESEATISLPIWDDGDPERSESVFVELNNAVLIEKVQDRPIANSPRLGSVGEAIAHVIINANDDAFGTLQLSASAVRVAENYVGPIINVTRTGGIFADVSVKFKAMPITATAGEDYSVASSDVVLLEGETSKAVPIYIINDINPEIEESFYVQLLNQTTGGALLGSLTRAIITIEASDDPFGSFVFQITEFTVEEPEFGSVAVNLPIIRNAGTLGNVTVQWVATIDGHPADDDLQVASGNITFAPGEAIQMLLLEILADGVPEIEEIVRVELTQASNGGAIGLDGVAKILIPANDNPYGTVFFHQPLYRIQEPLERNLLANFTVRRSGGRFGQLQIFYSTSETDVVALAIEQGQDILACYESPMQGVPDQPSKTRVNVSAASDPLYACATQCLKEQACSAFTFSGASEIPLCLWMTAEIIPLTNTSGFWTYKKNVTSASALFSTQAIAGSDYEPVTRQWAVMLEGEEFANVTVTILPDSLPELDEKFTISLLKVELMNISASLKNQPTVGQPNTSTVIIMMNGDAFGVFKLYSVSPSATEKGLYLEVEERPQTHVQLMVHRTEGSLGQVMVEWHVTGGTATPNLDFIGVGEILLFAEGETKKLITLTILDDPEPEDDESIIISLVHTEGGSRILPSFDTVTVIILANDNVAGIISFQTSSRSVIGREGEKLQFHVVRTAPGLGNVTVEWKIVGHNVEQNFENYSGILFFPEETLNATFYVHLLDDHIPEEKEEYQIILYNIKTEGVSSSGAAVLDNQGYEAVLTVEASDEPHGVLNFASPSRVLVIPEENKTVQLFINREFGSLGAINVTYATAPGMLTFSNQTEGTLAEAGTDYLAVSDSLVLEEGETSAAINITILEDDVPEVQEFFLVNLTSVELIMNHSTSFPPRLDVEGLASQIIIDANDGVSGVIEWESTKFEVTESDGNLTITAYRNRGSYGNVSVFFYAQNLEAQLGLDYNVTSRTLFFADGERNKSVVVTIFDDDIPEGDEKFQLILTNPSLGLELGENTTATITILASDDGHGVLSFNNSDHFFLREQTALHLMESVAVLSIIREPPQGIFGTVTVQYLVSEINSSEPSVDLTPSQGYIVLEEGVRFKTLHISAILDEEPEMDEHFIVTLFNPTGGARLGTRVHTMITVLQNQAPLGLFSIYPVTNRTNFVITEEANTTVYLKVSRSNGLNVSVSVEWETLSDTAFGIRGSWTVLSVFQSFLEESASRWCFFTSGEDLYGVLLRTPPATFSAVYQWKGVFIPIENFRMWNPKSCMSFQIHASPFLVITHGRDTQGASNNSVYTLMPGRRLLKIQTLSVLDTRQVKHFAVDEEDYLIFVSNTTSSYSIQVFQWQKEIFVLHHQLPLYGALNIALFPRGGLIYLLVSLSNTSQNVLLYQWLNNEFRSLHELPEKEIKHMEAWISGSDIYLIAAKESGNSSEIFIWETGQSTFRHFQSLPLCAVNNIHVFMPSSGLVHILLSGEETTALYSWNSEENQFSLMLEAPRADHITSATAKSLNSSKSLIALSVESSTQIYELTTISNQSDFIPSSGELIFEPGDMEAVIAVNILDDMIPEEEECFKVLLKNPKGGAEIGAHGFVNIIISSNDNAYGVIAFAQSSLFKQVEEMEQDSLITLNIERLIGTYGRVTVEWIANGSISDVFPASGMITFSEGQALSTITLTILADGVAELSETVEIMLTHVTTVGVQDSTKGAVIDPKRARAVLTILPSDSPHGVIGWHMDSLFVKAVEPEGQVNSTTLTLHIIREQGFVGKIEVQLSTMPNFELPPFNQATENEDYILEKKTIVMVENATVIPITVTILPDNIPELQEGFIINITHVQLVDSSTGGQPSVKRLGLEIAEITIEENDDARGIFSFNVTKDITGAVTAYEVPAPQNILKLPVVRQAGKFGSATLYWEAIYSTASFEDFTPSFGNLTFADGQGRGEIEITIVDDSEVELLEIFKIALVKVTGGARLGDDTLVTIAIPPNDSPVGVFGLEEKKVIVKEPQTSDDSAAVVLLTVSRSQGGRGEVLVLWMLEEAARYDLTPLNGTLYFNETESQKLIILHAIQDDLLEGNETFTIRLVSTGDAEISPVNGVATIIIMGDEGASGVVGIAHSSKHVLIGEPSGNYNGTALISLIRGPGIFGEITIYWNITPAHHSEFIETVGTLTMRDRQSAAVVLIQAVDDNRPEEKSFYQFQLIGISDGALINESSSTANITMAASDFPYGEFTFAQELLQTTEEEKWVNITVVRSRGSYGTVRLCFQIINGSAGEGIDFTPMVKELLFEPLEESKVILVEIHDDDFPEGPEDFSVMITKVELQGSGFDFTIQENGLQVDQPPIIGNISTIRVIIAKNDNIEGIIEFDPQYIYLHVEEDAGLIMIPVVRKRGIYGYVTADFLSRSISALPDGIDYIIHNNSVIFNHDQNRSFIYISIIDDEESEFAEEFEIQLTGATGGAVLGLHLVSRITIGKSDSPQGIVRFLNQSRIVLPNPDTSMTLSLLLERTGKLLGEAQIKWDILGPNSEEVLSSLNSDIGYPVNGSFYFGEGEGGVRAISLEIYPHEEIEVQEIFIIRLSLVKGEAEIDPKANNVTLIIQQFGDPNGIVQFAPESLIEKSYTEPSAVEGPQSITLFIRRTQGTLGNITVYWEIHSESDISGDFLRTEGSVFIADQQSMAEIILYLLPDDVPELEENYVVQLVSVEGGADLDQEKRISKISVFANDDPYGVFALYPHQQSVLIEKNLDRYVQINVTRHAGAFGEVLVEYYVTSHYKEVLIEPENQVGYLTVKDGASFGVKKVPISNQAFILLGLNFTLELTNVSLVNGSAKDLPKILGSAKSTLLPVPEEAANSQVGFESVILRLTDIITGTGQAVITRKGVYGSITVSWISGYPPDLITGFALPGNITPPFGTVLFSSGEQSKVISFQATPSLNKPDSFAMTLTAVHSNVSGGAQLRSGFAIAEIEPMGIFQFALNSRSVSVEEDVQAVTLHVQRLFGFQSNLTKLTYQTIPGSAKPLEDFIPIYNGELMFLQFQTSAAIQISIIDDSLSEMEEFFFVNLTSVEILGVQPLKTDWSPRLNPAFSVATVNILANDNLHGILSLGPEFIYVEEDTNGSTPNTVILHIRRTMGFTGDIEVTVKTFGGLSAKGGVDSYPFGNVYKKSNFTWAMEGEDFEEQSVSLTLLDGEQEGMVSIKIIDDDEPEGQELFFVFLSDPECGAQIVEGKDEYGFTAFATVTIAGSDFQNGILGFVPEVQSGLLLDEDSENREVLLIVTRQPNRAFEDVKTFWRVTFNKTAVVLLKDGTNLEKELVSVLGATTCMAGQTKCNISIEIKPDNVPEFETHFFVELYSVSAGAALNNSARFAIITVPESDSPRGLVYFAVGSRFAVAHKKTTFISLQVLRDSSTLINTVVSYSMEELHKPEPIGRTFISPAVAGQDFVRSEGLLTFEPGQRNTFLDVTLTPKTASLNPFPKRFQVVLSNPTGGARVDDVYGISNVTIVSDLDSLPVWGLIDQLHQPLDDTILHRVLQNLNARVATEITEEQLTAVTHITDKVTSVGEKQLLSDKTRSLFYEILCALASPKREDTRGYSLLAKVTEKFAFSLLTGIMCGSPGERGKNILDSCPYIAIMAHNWFPQQINGHRFDGKDGDSIQVPEHLLEVSVVSSPPQEENCESVQFTEYSSQQWFLTGDKELALKNKVFSMSLKSQSSQPLKDNNEVIYRIYATGSRIVPQKSLCLLWNQAAESWLSDSGFCKVVDDTSDYVECSCSHMSIYAVYAETDNLSSYNEAFFSSGFICISGFTLAIISHLFCTRCAMFAAKLLTHMMVACLGTQISFLASAYMSQHLSEESCSALASVTHYLYLCQFSWMLIQAVNFWYVLVMNDEHTERRYLLYFLLSWGLPAFVVILLLIILRGIYHHSTAQIYGLVYSDL</sequence>
<dbReference type="FunFam" id="2.60.40.2030:FF:000046">
    <property type="entry name" value="Adhesion G protein-coupled receptor V1"/>
    <property type="match status" value="1"/>
</dbReference>
<dbReference type="FunFam" id="2.60.40.2030:FF:000048">
    <property type="entry name" value="Adhesion G-protein coupled receptor V1"/>
    <property type="match status" value="1"/>
</dbReference>
<feature type="non-terminal residue" evidence="12">
    <location>
        <position position="1"/>
    </location>
</feature>
<feature type="non-terminal residue" evidence="12">
    <location>
        <position position="4124"/>
    </location>
</feature>
<feature type="transmembrane region" description="Helical" evidence="9">
    <location>
        <begin position="3981"/>
        <end position="4001"/>
    </location>
</feature>
<dbReference type="GO" id="GO:0032420">
    <property type="term" value="C:stereocilium"/>
    <property type="evidence" value="ECO:0007669"/>
    <property type="project" value="TreeGrafter"/>
</dbReference>
<proteinExistence type="predicted"/>
<evidence type="ECO:0000313" key="13">
    <source>
        <dbReference type="Proteomes" id="UP000582182"/>
    </source>
</evidence>
<keyword evidence="3" id="KW-0732">Signal</keyword>
<dbReference type="FunFam" id="2.60.40.2030:FF:000007">
    <property type="entry name" value="Adhesion G-protein coupled receptor V1"/>
    <property type="match status" value="4"/>
</dbReference>
<dbReference type="EMBL" id="VZTY01016141">
    <property type="protein sequence ID" value="NXU52786.1"/>
    <property type="molecule type" value="Genomic_DNA"/>
</dbReference>
<dbReference type="PROSITE" id="PS50912">
    <property type="entry name" value="EAR"/>
    <property type="match status" value="3"/>
</dbReference>
<evidence type="ECO:0000259" key="10">
    <source>
        <dbReference type="PROSITE" id="PS50221"/>
    </source>
</evidence>
<comment type="subcellular location">
    <subcellularLocation>
        <location evidence="1">Membrane</location>
        <topology evidence="1">Multi-pass membrane protein</topology>
    </subcellularLocation>
</comment>
<dbReference type="InterPro" id="IPR057244">
    <property type="entry name" value="GAIN_B"/>
</dbReference>
<keyword evidence="5" id="KW-0106">Calcium</keyword>
<dbReference type="FunFam" id="2.60.40.2030:FF:000021">
    <property type="entry name" value="Adhesion G protein-coupled receptor V1"/>
    <property type="match status" value="1"/>
</dbReference>
<keyword evidence="6 9" id="KW-1133">Transmembrane helix</keyword>
<evidence type="ECO:0000256" key="1">
    <source>
        <dbReference type="ARBA" id="ARBA00004141"/>
    </source>
</evidence>
<dbReference type="Gene3D" id="2.60.40.2030">
    <property type="match status" value="23"/>
</dbReference>
<feature type="transmembrane region" description="Helical" evidence="9">
    <location>
        <begin position="4052"/>
        <end position="4072"/>
    </location>
</feature>
<dbReference type="InterPro" id="IPR009039">
    <property type="entry name" value="EAR"/>
</dbReference>
<dbReference type="InterPro" id="IPR026919">
    <property type="entry name" value="ADGRV1"/>
</dbReference>
<dbReference type="InterPro" id="IPR003644">
    <property type="entry name" value="Calx_beta"/>
</dbReference>
<dbReference type="GO" id="GO:0004930">
    <property type="term" value="F:G protein-coupled receptor activity"/>
    <property type="evidence" value="ECO:0007669"/>
    <property type="project" value="InterPro"/>
</dbReference>
<evidence type="ECO:0000256" key="8">
    <source>
        <dbReference type="ARBA" id="ARBA00023157"/>
    </source>
</evidence>